<keyword evidence="2" id="KW-1133">Transmembrane helix</keyword>
<sequence length="234" mass="25618">MNLSEKLIQLRKEKGMSQEKLAELLNVSRQAISKWETSESQPDLPKLLLLSEVFGVTLDELCGRESSPREAPQSGGGKSRAGFHWLCALMLVIGLTAGATSGILITKNVMPAAQEQIINNEPLANGVTISSFTAYPTENYSYQKKRTITLVFNPSIANESFSYKVVKTDSGGNSVVYDAVYSHGVCTCSIDADYYTTFTLSAVVGDGTYEYTKGLMNVLSITDTGYTYDETWNK</sequence>
<dbReference type="GO" id="GO:0003677">
    <property type="term" value="F:DNA binding"/>
    <property type="evidence" value="ECO:0007669"/>
    <property type="project" value="UniProtKB-KW"/>
</dbReference>
<proteinExistence type="predicted"/>
<feature type="domain" description="HTH cro/C1-type" evidence="3">
    <location>
        <begin position="7"/>
        <end position="61"/>
    </location>
</feature>
<feature type="transmembrane region" description="Helical" evidence="2">
    <location>
        <begin position="83"/>
        <end position="105"/>
    </location>
</feature>
<evidence type="ECO:0000259" key="3">
    <source>
        <dbReference type="PROSITE" id="PS50943"/>
    </source>
</evidence>
<dbReference type="EMBL" id="VSSQ01007185">
    <property type="protein sequence ID" value="MPM35124.1"/>
    <property type="molecule type" value="Genomic_DNA"/>
</dbReference>
<dbReference type="SUPFAM" id="SSF47413">
    <property type="entry name" value="lambda repressor-like DNA-binding domains"/>
    <property type="match status" value="1"/>
</dbReference>
<organism evidence="4">
    <name type="scientific">bioreactor metagenome</name>
    <dbReference type="NCBI Taxonomy" id="1076179"/>
    <lineage>
        <taxon>unclassified sequences</taxon>
        <taxon>metagenomes</taxon>
        <taxon>ecological metagenomes</taxon>
    </lineage>
</organism>
<comment type="caution">
    <text evidence="4">The sequence shown here is derived from an EMBL/GenBank/DDBJ whole genome shotgun (WGS) entry which is preliminary data.</text>
</comment>
<dbReference type="Pfam" id="PF01381">
    <property type="entry name" value="HTH_3"/>
    <property type="match status" value="1"/>
</dbReference>
<reference evidence="4" key="1">
    <citation type="submission" date="2019-08" db="EMBL/GenBank/DDBJ databases">
        <authorList>
            <person name="Kucharzyk K."/>
            <person name="Murdoch R.W."/>
            <person name="Higgins S."/>
            <person name="Loffler F."/>
        </authorList>
    </citation>
    <scope>NUCLEOTIDE SEQUENCE</scope>
</reference>
<dbReference type="AlphaFoldDB" id="A0A644ZB61"/>
<dbReference type="PANTHER" id="PTHR46558">
    <property type="entry name" value="TRACRIPTIONAL REGULATORY PROTEIN-RELATED-RELATED"/>
    <property type="match status" value="1"/>
</dbReference>
<evidence type="ECO:0000313" key="4">
    <source>
        <dbReference type="EMBL" id="MPM35124.1"/>
    </source>
</evidence>
<keyword evidence="2" id="KW-0812">Transmembrane</keyword>
<dbReference type="InterPro" id="IPR010982">
    <property type="entry name" value="Lambda_DNA-bd_dom_sf"/>
</dbReference>
<dbReference type="PANTHER" id="PTHR46558:SF13">
    <property type="entry name" value="HTH-TYPE TRANSCRIPTIONAL REGULATOR IMMR"/>
    <property type="match status" value="1"/>
</dbReference>
<keyword evidence="2" id="KW-0472">Membrane</keyword>
<name>A0A644ZB61_9ZZZZ</name>
<protein>
    <recommendedName>
        <fullName evidence="3">HTH cro/C1-type domain-containing protein</fullName>
    </recommendedName>
</protein>
<accession>A0A644ZB61</accession>
<dbReference type="InterPro" id="IPR001387">
    <property type="entry name" value="Cro/C1-type_HTH"/>
</dbReference>
<gene>
    <name evidence="4" type="ORF">SDC9_81714</name>
</gene>
<keyword evidence="1" id="KW-0238">DNA-binding</keyword>
<dbReference type="SMART" id="SM00530">
    <property type="entry name" value="HTH_XRE"/>
    <property type="match status" value="1"/>
</dbReference>
<evidence type="ECO:0000256" key="1">
    <source>
        <dbReference type="ARBA" id="ARBA00023125"/>
    </source>
</evidence>
<dbReference type="PROSITE" id="PS50943">
    <property type="entry name" value="HTH_CROC1"/>
    <property type="match status" value="1"/>
</dbReference>
<evidence type="ECO:0000256" key="2">
    <source>
        <dbReference type="SAM" id="Phobius"/>
    </source>
</evidence>
<dbReference type="CDD" id="cd00093">
    <property type="entry name" value="HTH_XRE"/>
    <property type="match status" value="1"/>
</dbReference>
<dbReference type="Gene3D" id="1.10.260.40">
    <property type="entry name" value="lambda repressor-like DNA-binding domains"/>
    <property type="match status" value="1"/>
</dbReference>